<name>A0A8J3FD30_9ACTN</name>
<dbReference type="Gene3D" id="3.40.630.190">
    <property type="entry name" value="LCP protein"/>
    <property type="match status" value="1"/>
</dbReference>
<feature type="compositionally biased region" description="Low complexity" evidence="2">
    <location>
        <begin position="9"/>
        <end position="29"/>
    </location>
</feature>
<evidence type="ECO:0000256" key="2">
    <source>
        <dbReference type="SAM" id="MobiDB-lite"/>
    </source>
</evidence>
<evidence type="ECO:0000313" key="6">
    <source>
        <dbReference type="Proteomes" id="UP000649739"/>
    </source>
</evidence>
<protein>
    <recommendedName>
        <fullName evidence="4">Cell envelope-related transcriptional attenuator domain-containing protein</fullName>
    </recommendedName>
</protein>
<feature type="domain" description="Cell envelope-related transcriptional attenuator" evidence="4">
    <location>
        <begin position="138"/>
        <end position="315"/>
    </location>
</feature>
<dbReference type="Proteomes" id="UP000649739">
    <property type="component" value="Unassembled WGS sequence"/>
</dbReference>
<accession>A0A8J3FD30</accession>
<feature type="compositionally biased region" description="Gly residues" evidence="2">
    <location>
        <begin position="30"/>
        <end position="41"/>
    </location>
</feature>
<dbReference type="InterPro" id="IPR004474">
    <property type="entry name" value="LytR_CpsA_psr"/>
</dbReference>
<dbReference type="EMBL" id="BMQB01000013">
    <property type="protein sequence ID" value="GGK09051.1"/>
    <property type="molecule type" value="Genomic_DNA"/>
</dbReference>
<dbReference type="PANTHER" id="PTHR33392:SF6">
    <property type="entry name" value="POLYISOPRENYL-TEICHOIC ACID--PEPTIDOGLYCAN TEICHOIC ACID TRANSFERASE TAGU"/>
    <property type="match status" value="1"/>
</dbReference>
<evidence type="ECO:0000256" key="1">
    <source>
        <dbReference type="ARBA" id="ARBA00006068"/>
    </source>
</evidence>
<reference evidence="5" key="1">
    <citation type="journal article" date="2014" name="Int. J. Syst. Evol. Microbiol.">
        <title>Complete genome sequence of Corynebacterium casei LMG S-19264T (=DSM 44701T), isolated from a smear-ripened cheese.</title>
        <authorList>
            <consortium name="US DOE Joint Genome Institute (JGI-PGF)"/>
            <person name="Walter F."/>
            <person name="Albersmeier A."/>
            <person name="Kalinowski J."/>
            <person name="Ruckert C."/>
        </authorList>
    </citation>
    <scope>NUCLEOTIDE SEQUENCE</scope>
    <source>
        <strain evidence="5">JCM 3090</strain>
    </source>
</reference>
<comment type="similarity">
    <text evidence="1">Belongs to the LytR/CpsA/Psr (LCP) family.</text>
</comment>
<organism evidence="5 6">
    <name type="scientific">Pilimelia anulata</name>
    <dbReference type="NCBI Taxonomy" id="53371"/>
    <lineage>
        <taxon>Bacteria</taxon>
        <taxon>Bacillati</taxon>
        <taxon>Actinomycetota</taxon>
        <taxon>Actinomycetes</taxon>
        <taxon>Micromonosporales</taxon>
        <taxon>Micromonosporaceae</taxon>
        <taxon>Pilimelia</taxon>
    </lineage>
</organism>
<keyword evidence="3" id="KW-0472">Membrane</keyword>
<reference evidence="5" key="2">
    <citation type="submission" date="2020-09" db="EMBL/GenBank/DDBJ databases">
        <authorList>
            <person name="Sun Q."/>
            <person name="Ohkuma M."/>
        </authorList>
    </citation>
    <scope>NUCLEOTIDE SEQUENCE</scope>
    <source>
        <strain evidence="5">JCM 3090</strain>
    </source>
</reference>
<feature type="transmembrane region" description="Helical" evidence="3">
    <location>
        <begin position="64"/>
        <end position="85"/>
    </location>
</feature>
<dbReference type="InterPro" id="IPR050922">
    <property type="entry name" value="LytR/CpsA/Psr_CW_biosynth"/>
</dbReference>
<evidence type="ECO:0000313" key="5">
    <source>
        <dbReference type="EMBL" id="GGK09051.1"/>
    </source>
</evidence>
<evidence type="ECO:0000259" key="4">
    <source>
        <dbReference type="Pfam" id="PF03816"/>
    </source>
</evidence>
<gene>
    <name evidence="5" type="ORF">GCM10010123_43660</name>
</gene>
<dbReference type="Pfam" id="PF03816">
    <property type="entry name" value="LytR_cpsA_psr"/>
    <property type="match status" value="1"/>
</dbReference>
<proteinExistence type="inferred from homology"/>
<evidence type="ECO:0000256" key="3">
    <source>
        <dbReference type="SAM" id="Phobius"/>
    </source>
</evidence>
<sequence>MRVHTPLDAPRSGGAAGPVAPARPAPAGATYGGGAPRGGTTYGAPAPPPPPGRGGKRRARRSPLWARLVTTFGVLLVVLSGAALAGKSFLVNRYAGSVNQASLLSGAATARGGNDLRGPINMLLLGVDERSSNKGDMRSDSIIILHIPASHDQAYLVSVPRDSYVQIPASPQSGFGGGMEKITEAFYFGSRNGRGREGGAQLVGETLHQLTGIRFNGAAIIDFGGFKRVIDALDGVNMCVDHEVASIHMRYVNGKPKWNGEANGAGTPVVHKKGCKRMAGWEALDFSRQRYGLPNGDYDRQRHQQQLVKSMAKEAMSRGAATDIRKLDALVRAAGKALTMDTGGVPVADFAYTLKGIAAKDLVMVRTNAGTFNSGKVGDTSVENLSDDSLAMMHAIRDGKLADWLIGHPHFISPGK</sequence>
<feature type="region of interest" description="Disordered" evidence="2">
    <location>
        <begin position="1"/>
        <end position="59"/>
    </location>
</feature>
<keyword evidence="3" id="KW-1133">Transmembrane helix</keyword>
<dbReference type="PANTHER" id="PTHR33392">
    <property type="entry name" value="POLYISOPRENYL-TEICHOIC ACID--PEPTIDOGLYCAN TEICHOIC ACID TRANSFERASE TAGU"/>
    <property type="match status" value="1"/>
</dbReference>
<keyword evidence="3" id="KW-0812">Transmembrane</keyword>
<dbReference type="AlphaFoldDB" id="A0A8J3FD30"/>
<comment type="caution">
    <text evidence="5">The sequence shown here is derived from an EMBL/GenBank/DDBJ whole genome shotgun (WGS) entry which is preliminary data.</text>
</comment>
<dbReference type="NCBIfam" id="TIGR00350">
    <property type="entry name" value="lytR_cpsA_psr"/>
    <property type="match status" value="1"/>
</dbReference>
<dbReference type="RefSeq" id="WP_189172087.1">
    <property type="nucleotide sequence ID" value="NZ_BMQB01000013.1"/>
</dbReference>
<keyword evidence="6" id="KW-1185">Reference proteome</keyword>